<dbReference type="Gene3D" id="3.90.1720.10">
    <property type="entry name" value="endopeptidase domain like (from Nostoc punctiforme)"/>
    <property type="match status" value="1"/>
</dbReference>
<accession>A0A5B2ZC88</accession>
<name>A0A5B2ZC88_9GAMM</name>
<organism evidence="1 2">
    <name type="scientific">Arenimonas fontis</name>
    <dbReference type="NCBI Taxonomy" id="2608255"/>
    <lineage>
        <taxon>Bacteria</taxon>
        <taxon>Pseudomonadati</taxon>
        <taxon>Pseudomonadota</taxon>
        <taxon>Gammaproteobacteria</taxon>
        <taxon>Lysobacterales</taxon>
        <taxon>Lysobacteraceae</taxon>
        <taxon>Arenimonas</taxon>
    </lineage>
</organism>
<keyword evidence="2" id="KW-1185">Reference proteome</keyword>
<dbReference type="InterPro" id="IPR024453">
    <property type="entry name" value="Peptidase_C92"/>
</dbReference>
<evidence type="ECO:0008006" key="3">
    <source>
        <dbReference type="Google" id="ProtNLM"/>
    </source>
</evidence>
<dbReference type="AlphaFoldDB" id="A0A5B2ZC88"/>
<dbReference type="Proteomes" id="UP000322165">
    <property type="component" value="Unassembled WGS sequence"/>
</dbReference>
<sequence length="215" mass="22646">MRLIGPVAVAVWLALGSGPAAPRPPSPIPVPVVPATGILDRVPVAALEARLRPADLVFRRGNGLWSGYFAVASGDEGFYSHVGVAVFEGGQWRVVHTEADDRSGIGGVRSDSLAEFLAGARGVAVVRPALNGPQAEATVRLAAAPDWRGIPFDRRFSLDDGGQAMYCTEWVQALVLSATGVDIARPRSRFGGRAIISVDDLRLGPGAVPVLEHRL</sequence>
<evidence type="ECO:0000313" key="1">
    <source>
        <dbReference type="EMBL" id="KAA2284890.1"/>
    </source>
</evidence>
<reference evidence="1 2" key="1">
    <citation type="submission" date="2019-09" db="EMBL/GenBank/DDBJ databases">
        <title>Arenimonas chukotkensis sp. nov., a bacterium isolated from Chukotka hot spring, Arctic region, Russia.</title>
        <authorList>
            <person name="Zayulina K.S."/>
            <person name="Prokofeva M.I."/>
            <person name="Elcheninov A.G."/>
            <person name="Novikov A."/>
            <person name="Kochetkova T.V."/>
            <person name="Kublanov I.V."/>
        </authorList>
    </citation>
    <scope>NUCLEOTIDE SEQUENCE [LARGE SCALE GENOMIC DNA]</scope>
    <source>
        <strain evidence="1 2">3729k</strain>
    </source>
</reference>
<evidence type="ECO:0000313" key="2">
    <source>
        <dbReference type="Proteomes" id="UP000322165"/>
    </source>
</evidence>
<gene>
    <name evidence="1" type="ORF">F0415_06440</name>
</gene>
<comment type="caution">
    <text evidence="1">The sequence shown here is derived from an EMBL/GenBank/DDBJ whole genome shotgun (WGS) entry which is preliminary data.</text>
</comment>
<dbReference type="Pfam" id="PF05708">
    <property type="entry name" value="Peptidase_C92"/>
    <property type="match status" value="1"/>
</dbReference>
<dbReference type="SUPFAM" id="SSF54001">
    <property type="entry name" value="Cysteine proteinases"/>
    <property type="match status" value="1"/>
</dbReference>
<dbReference type="InterPro" id="IPR038765">
    <property type="entry name" value="Papain-like_cys_pep_sf"/>
</dbReference>
<dbReference type="RefSeq" id="WP_149860389.1">
    <property type="nucleotide sequence ID" value="NZ_VUOD01000004.1"/>
</dbReference>
<reference evidence="1 2" key="2">
    <citation type="submission" date="2019-09" db="EMBL/GenBank/DDBJ databases">
        <authorList>
            <person name="Mazur A."/>
        </authorList>
    </citation>
    <scope>NUCLEOTIDE SEQUENCE [LARGE SCALE GENOMIC DNA]</scope>
    <source>
        <strain evidence="1 2">3729k</strain>
    </source>
</reference>
<protein>
    <recommendedName>
        <fullName evidence="3">Permuted papain-like amidase YaeF/Yiix C92 family enzyme</fullName>
    </recommendedName>
</protein>
<proteinExistence type="predicted"/>
<dbReference type="EMBL" id="VUOD01000004">
    <property type="protein sequence ID" value="KAA2284890.1"/>
    <property type="molecule type" value="Genomic_DNA"/>
</dbReference>